<dbReference type="Proteomes" id="UP000265520">
    <property type="component" value="Unassembled WGS sequence"/>
</dbReference>
<keyword evidence="2" id="KW-1185">Reference proteome</keyword>
<protein>
    <submittedName>
        <fullName evidence="1">Uncharacterized protein</fullName>
    </submittedName>
</protein>
<comment type="caution">
    <text evidence="1">The sequence shown here is derived from an EMBL/GenBank/DDBJ whole genome shotgun (WGS) entry which is preliminary data.</text>
</comment>
<accession>A0A392R3W3</accession>
<reference evidence="1 2" key="1">
    <citation type="journal article" date="2018" name="Front. Plant Sci.">
        <title>Red Clover (Trifolium pratense) and Zigzag Clover (T. medium) - A Picture of Genomic Similarities and Differences.</title>
        <authorList>
            <person name="Dluhosova J."/>
            <person name="Istvanek J."/>
            <person name="Nedelnik J."/>
            <person name="Repkova J."/>
        </authorList>
    </citation>
    <scope>NUCLEOTIDE SEQUENCE [LARGE SCALE GENOMIC DNA]</scope>
    <source>
        <strain evidence="2">cv. 10/8</strain>
        <tissue evidence="1">Leaf</tissue>
    </source>
</reference>
<dbReference type="EMBL" id="LXQA010180196">
    <property type="protein sequence ID" value="MCI30510.1"/>
    <property type="molecule type" value="Genomic_DNA"/>
</dbReference>
<feature type="non-terminal residue" evidence="1">
    <location>
        <position position="1"/>
    </location>
</feature>
<name>A0A392R3W3_9FABA</name>
<sequence length="102" mass="11795">QSIESGSCFDVSDNMEVLQVDGMSCLTREPLNLGELFDAENNVENIESFKWHNDKNDQWDKIKEYEAQDIMKCKELVYDISSGESSYPIKLYLIAMTLVQLY</sequence>
<evidence type="ECO:0000313" key="1">
    <source>
        <dbReference type="EMBL" id="MCI30510.1"/>
    </source>
</evidence>
<organism evidence="1 2">
    <name type="scientific">Trifolium medium</name>
    <dbReference type="NCBI Taxonomy" id="97028"/>
    <lineage>
        <taxon>Eukaryota</taxon>
        <taxon>Viridiplantae</taxon>
        <taxon>Streptophyta</taxon>
        <taxon>Embryophyta</taxon>
        <taxon>Tracheophyta</taxon>
        <taxon>Spermatophyta</taxon>
        <taxon>Magnoliopsida</taxon>
        <taxon>eudicotyledons</taxon>
        <taxon>Gunneridae</taxon>
        <taxon>Pentapetalae</taxon>
        <taxon>rosids</taxon>
        <taxon>fabids</taxon>
        <taxon>Fabales</taxon>
        <taxon>Fabaceae</taxon>
        <taxon>Papilionoideae</taxon>
        <taxon>50 kb inversion clade</taxon>
        <taxon>NPAAA clade</taxon>
        <taxon>Hologalegina</taxon>
        <taxon>IRL clade</taxon>
        <taxon>Trifolieae</taxon>
        <taxon>Trifolium</taxon>
    </lineage>
</organism>
<evidence type="ECO:0000313" key="2">
    <source>
        <dbReference type="Proteomes" id="UP000265520"/>
    </source>
</evidence>
<proteinExistence type="predicted"/>
<dbReference type="AlphaFoldDB" id="A0A392R3W3"/>